<geneLocation type="plasmid" evidence="1">
    <name>pGI3</name>
</geneLocation>
<accession>O32311</accession>
<dbReference type="EMBL" id="Y11173">
    <property type="protein sequence ID" value="CAA72054.1"/>
    <property type="molecule type" value="Genomic_DNA"/>
</dbReference>
<sequence length="98" mass="11844">MKYSKYSTLFLDFENQVVVDKTNWKEKWSDCMAPDDFAEYVYIIIENAARRYKFEHDFEPDIYMFNLNSPYKVNLRFGNENYILIMNPFGESQLVNIN</sequence>
<protein>
    <submittedName>
        <fullName evidence="1">Uncharacterized protein</fullName>
    </submittedName>
</protein>
<keyword evidence="1" id="KW-0614">Plasmid</keyword>
<dbReference type="AlphaFoldDB" id="O32311"/>
<reference evidence="1" key="1">
    <citation type="journal article" date="1997" name="J. Bacteriol.">
        <title>Nucleotide sequence and characterization of the cryptic Bacillus thuringiensis plasmid pGI3 reveal a new family of rolling circle replicons.</title>
        <authorList>
            <person name="Hoflack L."/>
            <person name="Seurinck J."/>
            <person name="Mahillon J."/>
        </authorList>
    </citation>
    <scope>NUCLEOTIDE SEQUENCE [LARGE SCALE GENOMIC DNA]</scope>
    <source>
        <plasmid evidence="1">pGI3</plasmid>
    </source>
</reference>
<proteinExistence type="predicted"/>
<evidence type="ECO:0000313" key="1">
    <source>
        <dbReference type="EMBL" id="CAA72054.1"/>
    </source>
</evidence>
<organism evidence="1">
    <name type="scientific">Bacillus thuringiensis</name>
    <dbReference type="NCBI Taxonomy" id="1428"/>
    <lineage>
        <taxon>Bacteria</taxon>
        <taxon>Bacillati</taxon>
        <taxon>Bacillota</taxon>
        <taxon>Bacilli</taxon>
        <taxon>Bacillales</taxon>
        <taxon>Bacillaceae</taxon>
        <taxon>Bacillus</taxon>
        <taxon>Bacillus cereus group</taxon>
    </lineage>
</organism>
<dbReference type="RefSeq" id="WP_000877665.1">
    <property type="nucleotide sequence ID" value="NC_005567.1"/>
</dbReference>
<name>O32311_BACTU</name>
<dbReference type="GeneID" id="67470744"/>
<gene>
    <name evidence="1" type="primary">ORF1</name>
</gene>